<evidence type="ECO:0000256" key="6">
    <source>
        <dbReference type="ARBA" id="ARBA00022989"/>
    </source>
</evidence>
<reference evidence="8 9" key="1">
    <citation type="journal article" date="2019" name="Nat. Med.">
        <title>A library of human gut bacterial isolates paired with longitudinal multiomics data enables mechanistic microbiome research.</title>
        <authorList>
            <person name="Poyet M."/>
            <person name="Groussin M."/>
            <person name="Gibbons S.M."/>
            <person name="Avila-Pacheco J."/>
            <person name="Jiang X."/>
            <person name="Kearney S.M."/>
            <person name="Perrotta A.R."/>
            <person name="Berdy B."/>
            <person name="Zhao S."/>
            <person name="Lieberman T.D."/>
            <person name="Swanson P.K."/>
            <person name="Smith M."/>
            <person name="Roesemann S."/>
            <person name="Alexander J.E."/>
            <person name="Rich S.A."/>
            <person name="Livny J."/>
            <person name="Vlamakis H."/>
            <person name="Clish C."/>
            <person name="Bullock K."/>
            <person name="Deik A."/>
            <person name="Scott J."/>
            <person name="Pierce K.A."/>
            <person name="Xavier R.J."/>
            <person name="Alm E.J."/>
        </authorList>
    </citation>
    <scope>NUCLEOTIDE SEQUENCE [LARGE SCALE GENOMIC DNA]</scope>
    <source>
        <strain evidence="8 9">BIOML-A2</strain>
    </source>
</reference>
<comment type="subcellular location">
    <subcellularLocation>
        <location evidence="1">Cell membrane</location>
        <topology evidence="1">Multi-pass membrane protein</topology>
    </subcellularLocation>
</comment>
<name>A0A6I3S5F3_9BURK</name>
<dbReference type="InterPro" id="IPR038770">
    <property type="entry name" value="Na+/solute_symporter_sf"/>
</dbReference>
<evidence type="ECO:0000313" key="9">
    <source>
        <dbReference type="Proteomes" id="UP000462362"/>
    </source>
</evidence>
<comment type="similarity">
    <text evidence="2">Belongs to the auxin efflux carrier (TC 2.A.69) family.</text>
</comment>
<keyword evidence="3" id="KW-0813">Transport</keyword>
<protein>
    <submittedName>
        <fullName evidence="8">AEC family transporter</fullName>
    </submittedName>
</protein>
<dbReference type="Proteomes" id="UP000462362">
    <property type="component" value="Unassembled WGS sequence"/>
</dbReference>
<keyword evidence="6" id="KW-1133">Transmembrane helix</keyword>
<keyword evidence="7" id="KW-0472">Membrane</keyword>
<dbReference type="RefSeq" id="WP_149879757.1">
    <property type="nucleotide sequence ID" value="NZ_WNCA01000074.1"/>
</dbReference>
<dbReference type="EMBL" id="WNCL01000085">
    <property type="protein sequence ID" value="MTU44485.1"/>
    <property type="molecule type" value="Genomic_DNA"/>
</dbReference>
<dbReference type="GO" id="GO:0005886">
    <property type="term" value="C:plasma membrane"/>
    <property type="evidence" value="ECO:0007669"/>
    <property type="project" value="UniProtKB-SubCell"/>
</dbReference>
<evidence type="ECO:0000313" key="8">
    <source>
        <dbReference type="EMBL" id="MTU44485.1"/>
    </source>
</evidence>
<keyword evidence="4" id="KW-1003">Cell membrane</keyword>
<evidence type="ECO:0000256" key="1">
    <source>
        <dbReference type="ARBA" id="ARBA00004651"/>
    </source>
</evidence>
<sequence length="325" mass="34846">MEQTLFTQFLLQFGKSSPLFLLIFLGFALSRWFGFNKTASTVLSKFAFNIALPAMLFRLLSNLALTESHADLRLLIAFFGACFILFFIGRFVSGYLLKMKPVETAIFGTGCVFSNNGLLGLPLAIAMLGEKAAPSVSAVLSLNALVLWTLVSIAVEFSLQSGHLTIRSFLKTLASVFKNPLIIAIFCGVAWSFTGLSIPYVIDEPVRLIGNSATALSLIVVGMGLSEYGIGQGLGKSVVLSSIKLFIHPALIFSLALLIGLGPVETTAIVFLGCLPMGVNVYLMCRQFHAAEAVIANAMIITTVVSSFTVPMAVAFLTRYFGGLG</sequence>
<evidence type="ECO:0000256" key="2">
    <source>
        <dbReference type="ARBA" id="ARBA00010145"/>
    </source>
</evidence>
<accession>A0A6I3S5F3</accession>
<dbReference type="PANTHER" id="PTHR36838:SF3">
    <property type="entry name" value="TRANSPORTER AUXIN EFFLUX CARRIER EC FAMILY"/>
    <property type="match status" value="1"/>
</dbReference>
<dbReference type="Gene3D" id="1.20.1530.20">
    <property type="match status" value="1"/>
</dbReference>
<dbReference type="GO" id="GO:0055085">
    <property type="term" value="P:transmembrane transport"/>
    <property type="evidence" value="ECO:0007669"/>
    <property type="project" value="InterPro"/>
</dbReference>
<organism evidence="8 9">
    <name type="scientific">Parasutterella excrementihominis</name>
    <dbReference type="NCBI Taxonomy" id="487175"/>
    <lineage>
        <taxon>Bacteria</taxon>
        <taxon>Pseudomonadati</taxon>
        <taxon>Pseudomonadota</taxon>
        <taxon>Betaproteobacteria</taxon>
        <taxon>Burkholderiales</taxon>
        <taxon>Sutterellaceae</taxon>
        <taxon>Parasutterella</taxon>
    </lineage>
</organism>
<dbReference type="Pfam" id="PF03547">
    <property type="entry name" value="Mem_trans"/>
    <property type="match status" value="1"/>
</dbReference>
<dbReference type="PANTHER" id="PTHR36838">
    <property type="entry name" value="AUXIN EFFLUX CARRIER FAMILY PROTEIN"/>
    <property type="match status" value="1"/>
</dbReference>
<evidence type="ECO:0000256" key="4">
    <source>
        <dbReference type="ARBA" id="ARBA00022475"/>
    </source>
</evidence>
<proteinExistence type="inferred from homology"/>
<dbReference type="InterPro" id="IPR004776">
    <property type="entry name" value="Mem_transp_PIN-like"/>
</dbReference>
<evidence type="ECO:0000256" key="5">
    <source>
        <dbReference type="ARBA" id="ARBA00022692"/>
    </source>
</evidence>
<evidence type="ECO:0000256" key="3">
    <source>
        <dbReference type="ARBA" id="ARBA00022448"/>
    </source>
</evidence>
<keyword evidence="5" id="KW-0812">Transmembrane</keyword>
<evidence type="ECO:0000256" key="7">
    <source>
        <dbReference type="ARBA" id="ARBA00023136"/>
    </source>
</evidence>
<gene>
    <name evidence="8" type="ORF">GMD42_12945</name>
</gene>
<dbReference type="AlphaFoldDB" id="A0A6I3S5F3"/>
<comment type="caution">
    <text evidence="8">The sequence shown here is derived from an EMBL/GenBank/DDBJ whole genome shotgun (WGS) entry which is preliminary data.</text>
</comment>